<keyword evidence="2 4" id="KW-0238">DNA-binding</keyword>
<protein>
    <submittedName>
        <fullName evidence="6">TetR/AcrR family transcriptional regulator</fullName>
    </submittedName>
</protein>
<dbReference type="SUPFAM" id="SSF48498">
    <property type="entry name" value="Tetracyclin repressor-like, C-terminal domain"/>
    <property type="match status" value="1"/>
</dbReference>
<dbReference type="Pfam" id="PF13305">
    <property type="entry name" value="TetR_C_33"/>
    <property type="match status" value="1"/>
</dbReference>
<evidence type="ECO:0000256" key="2">
    <source>
        <dbReference type="ARBA" id="ARBA00023125"/>
    </source>
</evidence>
<proteinExistence type="predicted"/>
<feature type="domain" description="HTH tetR-type" evidence="5">
    <location>
        <begin position="10"/>
        <end position="70"/>
    </location>
</feature>
<dbReference type="Gene3D" id="1.10.357.10">
    <property type="entry name" value="Tetracycline Repressor, domain 2"/>
    <property type="match status" value="1"/>
</dbReference>
<evidence type="ECO:0000259" key="5">
    <source>
        <dbReference type="PROSITE" id="PS50977"/>
    </source>
</evidence>
<keyword evidence="3" id="KW-0804">Transcription</keyword>
<evidence type="ECO:0000256" key="3">
    <source>
        <dbReference type="ARBA" id="ARBA00023163"/>
    </source>
</evidence>
<dbReference type="PANTHER" id="PTHR30055">
    <property type="entry name" value="HTH-TYPE TRANSCRIPTIONAL REGULATOR RUTR"/>
    <property type="match status" value="1"/>
</dbReference>
<feature type="DNA-binding region" description="H-T-H motif" evidence="4">
    <location>
        <begin position="33"/>
        <end position="52"/>
    </location>
</feature>
<organism evidence="6 7">
    <name type="scientific">Nesterenkonia sedimenti</name>
    <dbReference type="NCBI Taxonomy" id="1463632"/>
    <lineage>
        <taxon>Bacteria</taxon>
        <taxon>Bacillati</taxon>
        <taxon>Actinomycetota</taxon>
        <taxon>Actinomycetes</taxon>
        <taxon>Micrococcales</taxon>
        <taxon>Micrococcaceae</taxon>
        <taxon>Nesterenkonia</taxon>
    </lineage>
</organism>
<dbReference type="GO" id="GO:0000976">
    <property type="term" value="F:transcription cis-regulatory region binding"/>
    <property type="evidence" value="ECO:0007669"/>
    <property type="project" value="TreeGrafter"/>
</dbReference>
<comment type="caution">
    <text evidence="6">The sequence shown here is derived from an EMBL/GenBank/DDBJ whole genome shotgun (WGS) entry which is preliminary data.</text>
</comment>
<gene>
    <name evidence="6" type="ORF">HGQ17_00370</name>
</gene>
<dbReference type="RefSeq" id="WP_168885990.1">
    <property type="nucleotide sequence ID" value="NZ_JABAHY010000001.1"/>
</dbReference>
<dbReference type="SUPFAM" id="SSF46689">
    <property type="entry name" value="Homeodomain-like"/>
    <property type="match status" value="1"/>
</dbReference>
<keyword evidence="1" id="KW-0805">Transcription regulation</keyword>
<dbReference type="PANTHER" id="PTHR30055:SF234">
    <property type="entry name" value="HTH-TYPE TRANSCRIPTIONAL REGULATOR BETI"/>
    <property type="match status" value="1"/>
</dbReference>
<dbReference type="InterPro" id="IPR025996">
    <property type="entry name" value="MT1864/Rv1816-like_C"/>
</dbReference>
<sequence>MTTPRERRYRIREQQIIDHARRIAEAEGWSAVSTRRLAQEIDHSQPVIYQHFRNREHVVAAVVRQGFAELTELIREHAQQADAPLESLCWSYLNFSWQNPALYEAMFTRPTALEFAAENTPAELRDSFEALVEVIGNEAGMKTYDDAAALTEFFWAACHGLASLHLAGRIPARQDQVARLCGMIRIYSSE</sequence>
<accession>A0A7X8YCE6</accession>
<dbReference type="InterPro" id="IPR036271">
    <property type="entry name" value="Tet_transcr_reg_TetR-rel_C_sf"/>
</dbReference>
<dbReference type="AlphaFoldDB" id="A0A7X8YCE6"/>
<dbReference type="Proteomes" id="UP000523139">
    <property type="component" value="Unassembled WGS sequence"/>
</dbReference>
<keyword evidence="7" id="KW-1185">Reference proteome</keyword>
<dbReference type="GO" id="GO:0003700">
    <property type="term" value="F:DNA-binding transcription factor activity"/>
    <property type="evidence" value="ECO:0007669"/>
    <property type="project" value="TreeGrafter"/>
</dbReference>
<evidence type="ECO:0000256" key="1">
    <source>
        <dbReference type="ARBA" id="ARBA00023015"/>
    </source>
</evidence>
<dbReference type="InterPro" id="IPR001647">
    <property type="entry name" value="HTH_TetR"/>
</dbReference>
<dbReference type="InterPro" id="IPR009057">
    <property type="entry name" value="Homeodomain-like_sf"/>
</dbReference>
<dbReference type="InterPro" id="IPR050109">
    <property type="entry name" value="HTH-type_TetR-like_transc_reg"/>
</dbReference>
<evidence type="ECO:0000313" key="6">
    <source>
        <dbReference type="EMBL" id="NLS08483.1"/>
    </source>
</evidence>
<evidence type="ECO:0000313" key="7">
    <source>
        <dbReference type="Proteomes" id="UP000523139"/>
    </source>
</evidence>
<evidence type="ECO:0000256" key="4">
    <source>
        <dbReference type="PROSITE-ProRule" id="PRU00335"/>
    </source>
</evidence>
<dbReference type="EMBL" id="JABAHY010000001">
    <property type="protein sequence ID" value="NLS08483.1"/>
    <property type="molecule type" value="Genomic_DNA"/>
</dbReference>
<name>A0A7X8YCE6_9MICC</name>
<dbReference type="Pfam" id="PF00440">
    <property type="entry name" value="TetR_N"/>
    <property type="match status" value="1"/>
</dbReference>
<reference evidence="6 7" key="1">
    <citation type="submission" date="2020-04" db="EMBL/GenBank/DDBJ databases">
        <title>Nesterenkonia sp. nov., isolated from marine sediment.</title>
        <authorList>
            <person name="Zhang G."/>
        </authorList>
    </citation>
    <scope>NUCLEOTIDE SEQUENCE [LARGE SCALE GENOMIC DNA]</scope>
    <source>
        <strain evidence="6 7">MY13</strain>
    </source>
</reference>
<dbReference type="PROSITE" id="PS50977">
    <property type="entry name" value="HTH_TETR_2"/>
    <property type="match status" value="1"/>
</dbReference>